<proteinExistence type="predicted"/>
<feature type="domain" description="Ig-like" evidence="3">
    <location>
        <begin position="30"/>
        <end position="119"/>
    </location>
</feature>
<feature type="non-terminal residue" evidence="4">
    <location>
        <position position="203"/>
    </location>
</feature>
<sequence>MINSATESHSGDYSCMGRRGYNFTGWTDKPKATLKAETRIIPAGGSVTLTCSVEGSTGWTFFWYEYGKYYYVVGSSGNTEPDGSIRVSEGGKYNCRGKRGDPGFYSEYSEYVTIQKTVSKPTVVLNPGSSLKEDKVNLVCRIQEGSYWTYEWRKNNLNYYQTSKIITADSGDYSCKGTTPNKPSLILQPNWSQIYSGEKVTLR</sequence>
<evidence type="ECO:0000256" key="1">
    <source>
        <dbReference type="ARBA" id="ARBA00022729"/>
    </source>
</evidence>
<dbReference type="GO" id="GO:0006955">
    <property type="term" value="P:immune response"/>
    <property type="evidence" value="ECO:0007669"/>
    <property type="project" value="TreeGrafter"/>
</dbReference>
<accession>A0A315V9E6</accession>
<dbReference type="PANTHER" id="PTHR11481:SF64">
    <property type="entry name" value="FC RECEPTOR-LIKE PROTEIN 4"/>
    <property type="match status" value="1"/>
</dbReference>
<evidence type="ECO:0000313" key="4">
    <source>
        <dbReference type="EMBL" id="PWA19830.1"/>
    </source>
</evidence>
<keyword evidence="1" id="KW-0732">Signal</keyword>
<dbReference type="Gene3D" id="2.60.40.10">
    <property type="entry name" value="Immunoglobulins"/>
    <property type="match status" value="2"/>
</dbReference>
<comment type="caution">
    <text evidence="4">The sequence shown here is derived from an EMBL/GenBank/DDBJ whole genome shotgun (WGS) entry which is preliminary data.</text>
</comment>
<organism evidence="4 5">
    <name type="scientific">Gambusia affinis</name>
    <name type="common">Western mosquitofish</name>
    <name type="synonym">Heterandria affinis</name>
    <dbReference type="NCBI Taxonomy" id="33528"/>
    <lineage>
        <taxon>Eukaryota</taxon>
        <taxon>Metazoa</taxon>
        <taxon>Chordata</taxon>
        <taxon>Craniata</taxon>
        <taxon>Vertebrata</taxon>
        <taxon>Euteleostomi</taxon>
        <taxon>Actinopterygii</taxon>
        <taxon>Neopterygii</taxon>
        <taxon>Teleostei</taxon>
        <taxon>Neoteleostei</taxon>
        <taxon>Acanthomorphata</taxon>
        <taxon>Ovalentaria</taxon>
        <taxon>Atherinomorphae</taxon>
        <taxon>Cyprinodontiformes</taxon>
        <taxon>Poeciliidae</taxon>
        <taxon>Poeciliinae</taxon>
        <taxon>Gambusia</taxon>
    </lineage>
</organism>
<reference evidence="4 5" key="1">
    <citation type="journal article" date="2018" name="G3 (Bethesda)">
        <title>A High-Quality Reference Genome for the Invasive Mosquitofish Gambusia affinis Using a Chicago Library.</title>
        <authorList>
            <person name="Hoffberg S.L."/>
            <person name="Troendle N.J."/>
            <person name="Glenn T.C."/>
            <person name="Mahmud O."/>
            <person name="Louha S."/>
            <person name="Chalopin D."/>
            <person name="Bennetzen J.L."/>
            <person name="Mauricio R."/>
        </authorList>
    </citation>
    <scope>NUCLEOTIDE SEQUENCE [LARGE SCALE GENOMIC DNA]</scope>
    <source>
        <strain evidence="4">NE01/NJP1002.9</strain>
        <tissue evidence="4">Muscle</tissue>
    </source>
</reference>
<dbReference type="InterPro" id="IPR036179">
    <property type="entry name" value="Ig-like_dom_sf"/>
</dbReference>
<dbReference type="InterPro" id="IPR050488">
    <property type="entry name" value="Ig_Fc_receptor"/>
</dbReference>
<dbReference type="AlphaFoldDB" id="A0A315V9E6"/>
<keyword evidence="2" id="KW-1015">Disulfide bond</keyword>
<dbReference type="PANTHER" id="PTHR11481">
    <property type="entry name" value="IMMUNOGLOBULIN FC RECEPTOR"/>
    <property type="match status" value="1"/>
</dbReference>
<feature type="domain" description="Ig-like" evidence="3">
    <location>
        <begin position="121"/>
        <end position="175"/>
    </location>
</feature>
<dbReference type="InterPro" id="IPR007110">
    <property type="entry name" value="Ig-like_dom"/>
</dbReference>
<dbReference type="Proteomes" id="UP000250572">
    <property type="component" value="Unassembled WGS sequence"/>
</dbReference>
<keyword evidence="5" id="KW-1185">Reference proteome</keyword>
<evidence type="ECO:0000259" key="3">
    <source>
        <dbReference type="PROSITE" id="PS50835"/>
    </source>
</evidence>
<name>A0A315V9E6_GAMAF</name>
<dbReference type="InterPro" id="IPR013783">
    <property type="entry name" value="Ig-like_fold"/>
</dbReference>
<dbReference type="EMBL" id="NHOQ01002060">
    <property type="protein sequence ID" value="PWA19830.1"/>
    <property type="molecule type" value="Genomic_DNA"/>
</dbReference>
<dbReference type="GO" id="GO:0007166">
    <property type="term" value="P:cell surface receptor signaling pathway"/>
    <property type="evidence" value="ECO:0007669"/>
    <property type="project" value="TreeGrafter"/>
</dbReference>
<dbReference type="SUPFAM" id="SSF48726">
    <property type="entry name" value="Immunoglobulin"/>
    <property type="match status" value="1"/>
</dbReference>
<dbReference type="GO" id="GO:0009897">
    <property type="term" value="C:external side of plasma membrane"/>
    <property type="evidence" value="ECO:0007669"/>
    <property type="project" value="TreeGrafter"/>
</dbReference>
<gene>
    <name evidence="4" type="ORF">CCH79_00015901</name>
</gene>
<evidence type="ECO:0000313" key="5">
    <source>
        <dbReference type="Proteomes" id="UP000250572"/>
    </source>
</evidence>
<protein>
    <recommendedName>
        <fullName evidence="3">Ig-like domain-containing protein</fullName>
    </recommendedName>
</protein>
<evidence type="ECO:0000256" key="2">
    <source>
        <dbReference type="ARBA" id="ARBA00023157"/>
    </source>
</evidence>
<dbReference type="PROSITE" id="PS50835">
    <property type="entry name" value="IG_LIKE"/>
    <property type="match status" value="2"/>
</dbReference>
<dbReference type="GO" id="GO:0004888">
    <property type="term" value="F:transmembrane signaling receptor activity"/>
    <property type="evidence" value="ECO:0007669"/>
    <property type="project" value="TreeGrafter"/>
</dbReference>